<dbReference type="OrthoDB" id="690283at2759"/>
<feature type="non-terminal residue" evidence="1">
    <location>
        <position position="1"/>
    </location>
</feature>
<proteinExistence type="predicted"/>
<accession>A0A1E5W854</accession>
<evidence type="ECO:0000313" key="2">
    <source>
        <dbReference type="Proteomes" id="UP000095767"/>
    </source>
</evidence>
<dbReference type="AlphaFoldDB" id="A0A1E5W854"/>
<dbReference type="PANTHER" id="PTHR18868">
    <property type="entry name" value="OS07G0665300 PROTEIN-RELATED"/>
    <property type="match status" value="1"/>
</dbReference>
<sequence length="138" mass="14638">LGLYDDDIAIVTSFGLLAVHPVDLDPEATAVGHDDSVLAAGRAFKSGSLMTMDASGAGIGGPLVDFDGSFVGMNFYDGSKVTPFLPKSKIVNALRGGFALLAERGSDVPMQINDKGAPARNVTVRKMKNRWPVPEPYW</sequence>
<dbReference type="EMBL" id="LWDX02018373">
    <property type="protein sequence ID" value="OEL33557.1"/>
    <property type="molecule type" value="Genomic_DNA"/>
</dbReference>
<gene>
    <name evidence="1" type="ORF">BAE44_0005424</name>
</gene>
<reference evidence="1 2" key="1">
    <citation type="submission" date="2016-09" db="EMBL/GenBank/DDBJ databases">
        <title>The draft genome of Dichanthelium oligosanthes: A C3 panicoid grass species.</title>
        <authorList>
            <person name="Studer A.J."/>
            <person name="Schnable J.C."/>
            <person name="Brutnell T.P."/>
        </authorList>
    </citation>
    <scope>NUCLEOTIDE SEQUENCE [LARGE SCALE GENOMIC DNA]</scope>
    <source>
        <strain evidence="2">cv. Kellogg 1175</strain>
        <tissue evidence="1">Leaf</tissue>
    </source>
</reference>
<dbReference type="Proteomes" id="UP000095767">
    <property type="component" value="Unassembled WGS sequence"/>
</dbReference>
<protein>
    <recommendedName>
        <fullName evidence="3">Serine protease</fullName>
    </recommendedName>
</protein>
<keyword evidence="2" id="KW-1185">Reference proteome</keyword>
<evidence type="ECO:0000313" key="1">
    <source>
        <dbReference type="EMBL" id="OEL33557.1"/>
    </source>
</evidence>
<comment type="caution">
    <text evidence="1">The sequence shown here is derived from an EMBL/GenBank/DDBJ whole genome shotgun (WGS) entry which is preliminary data.</text>
</comment>
<name>A0A1E5W854_9POAL</name>
<organism evidence="1 2">
    <name type="scientific">Dichanthelium oligosanthes</name>
    <dbReference type="NCBI Taxonomy" id="888268"/>
    <lineage>
        <taxon>Eukaryota</taxon>
        <taxon>Viridiplantae</taxon>
        <taxon>Streptophyta</taxon>
        <taxon>Embryophyta</taxon>
        <taxon>Tracheophyta</taxon>
        <taxon>Spermatophyta</taxon>
        <taxon>Magnoliopsida</taxon>
        <taxon>Liliopsida</taxon>
        <taxon>Poales</taxon>
        <taxon>Poaceae</taxon>
        <taxon>PACMAD clade</taxon>
        <taxon>Panicoideae</taxon>
        <taxon>Panicodae</taxon>
        <taxon>Paniceae</taxon>
        <taxon>Dichantheliinae</taxon>
        <taxon>Dichanthelium</taxon>
    </lineage>
</organism>
<evidence type="ECO:0008006" key="3">
    <source>
        <dbReference type="Google" id="ProtNLM"/>
    </source>
</evidence>
<dbReference type="PANTHER" id="PTHR18868:SF28">
    <property type="entry name" value="PEPTIDASE S1 DOMAIN-CONTAINING PROTEIN"/>
    <property type="match status" value="1"/>
</dbReference>
<dbReference type="STRING" id="888268.A0A1E5W854"/>